<proteinExistence type="predicted"/>
<dbReference type="AlphaFoldDB" id="A0A8S1WJ15"/>
<sequence length="59" mass="7455">MVLKYMCFYYQSQQFDFTQLFIKYRFMFQMVWTTEQSKLRILWSLQINIISNKGLMYLF</sequence>
<dbReference type="Proteomes" id="UP000689195">
    <property type="component" value="Unassembled WGS sequence"/>
</dbReference>
<evidence type="ECO:0000313" key="2">
    <source>
        <dbReference type="Proteomes" id="UP000689195"/>
    </source>
</evidence>
<reference evidence="1" key="1">
    <citation type="submission" date="2021-01" db="EMBL/GenBank/DDBJ databases">
        <authorList>
            <consortium name="Genoscope - CEA"/>
            <person name="William W."/>
        </authorList>
    </citation>
    <scope>NUCLEOTIDE SEQUENCE</scope>
</reference>
<gene>
    <name evidence="1" type="ORF">PPENT_87.1.T0940012</name>
</gene>
<keyword evidence="2" id="KW-1185">Reference proteome</keyword>
<protein>
    <submittedName>
        <fullName evidence="1">Uncharacterized protein</fullName>
    </submittedName>
</protein>
<accession>A0A8S1WJ15</accession>
<name>A0A8S1WJ15_9CILI</name>
<dbReference type="EMBL" id="CAJJDO010000094">
    <property type="protein sequence ID" value="CAD8189413.1"/>
    <property type="molecule type" value="Genomic_DNA"/>
</dbReference>
<evidence type="ECO:0000313" key="1">
    <source>
        <dbReference type="EMBL" id="CAD8189413.1"/>
    </source>
</evidence>
<organism evidence="1 2">
    <name type="scientific">Paramecium pentaurelia</name>
    <dbReference type="NCBI Taxonomy" id="43138"/>
    <lineage>
        <taxon>Eukaryota</taxon>
        <taxon>Sar</taxon>
        <taxon>Alveolata</taxon>
        <taxon>Ciliophora</taxon>
        <taxon>Intramacronucleata</taxon>
        <taxon>Oligohymenophorea</taxon>
        <taxon>Peniculida</taxon>
        <taxon>Parameciidae</taxon>
        <taxon>Paramecium</taxon>
    </lineage>
</organism>
<comment type="caution">
    <text evidence="1">The sequence shown here is derived from an EMBL/GenBank/DDBJ whole genome shotgun (WGS) entry which is preliminary data.</text>
</comment>